<sequence length="95" mass="9715">MYNGQRCLVDTVGVMLAGATRPQARLAQRHVRANAAPGPLAGDEAGLVAPAAAFANAVSAHVLDFDDNCYAGFVHGSAVIVPAAVSVAQARHRHG</sequence>
<dbReference type="RefSeq" id="WP_215669062.1">
    <property type="nucleotide sequence ID" value="NZ_JAFJYC010000001.1"/>
</dbReference>
<evidence type="ECO:0000313" key="4">
    <source>
        <dbReference type="Proteomes" id="UP000811282"/>
    </source>
</evidence>
<gene>
    <name evidence="3" type="ORF">JZM24_06320</name>
</gene>
<dbReference type="InterPro" id="IPR042183">
    <property type="entry name" value="MmgE/PrpD_sf_1"/>
</dbReference>
<dbReference type="Gene3D" id="1.10.4100.10">
    <property type="entry name" value="2-methylcitrate dehydratase PrpD"/>
    <property type="match status" value="1"/>
</dbReference>
<evidence type="ECO:0000256" key="1">
    <source>
        <dbReference type="ARBA" id="ARBA00006174"/>
    </source>
</evidence>
<dbReference type="Proteomes" id="UP000811282">
    <property type="component" value="Unassembled WGS sequence"/>
</dbReference>
<name>A0ABS5YA64_9GAMM</name>
<comment type="similarity">
    <text evidence="1">Belongs to the PrpD family.</text>
</comment>
<dbReference type="InterPro" id="IPR036148">
    <property type="entry name" value="MmgE/PrpD_sf"/>
</dbReference>
<dbReference type="InterPro" id="IPR045336">
    <property type="entry name" value="MmgE_PrpD_N"/>
</dbReference>
<protein>
    <submittedName>
        <fullName evidence="3">MmgE/PrpD family protein</fullName>
    </submittedName>
</protein>
<keyword evidence="4" id="KW-1185">Reference proteome</keyword>
<dbReference type="Pfam" id="PF03972">
    <property type="entry name" value="MmgE_PrpD_N"/>
    <property type="match status" value="1"/>
</dbReference>
<dbReference type="InterPro" id="IPR005656">
    <property type="entry name" value="MmgE_PrpD"/>
</dbReference>
<feature type="domain" description="MmgE/PrpD N-terminal" evidence="2">
    <location>
        <begin position="5"/>
        <end position="94"/>
    </location>
</feature>
<dbReference type="PANTHER" id="PTHR16943:SF8">
    <property type="entry name" value="2-METHYLCITRATE DEHYDRATASE"/>
    <property type="match status" value="1"/>
</dbReference>
<reference evidence="3 4" key="1">
    <citation type="journal article" date="2021" name="Genome Biol. Evol.">
        <title>The evolution of interdependence in a four-way mealybug symbiosis.</title>
        <authorList>
            <person name="Garber A.I."/>
            <person name="Kupper M."/>
            <person name="Laetsch D.R."/>
            <person name="Weldon S.R."/>
            <person name="Ladinsky M.S."/>
            <person name="Bjorkman P.J."/>
            <person name="McCutcheon J.P."/>
        </authorList>
    </citation>
    <scope>NUCLEOTIDE SEQUENCE [LARGE SCALE GENOMIC DNA]</scope>
    <source>
        <strain evidence="3">SOD</strain>
    </source>
</reference>
<proteinExistence type="inferred from homology"/>
<dbReference type="PANTHER" id="PTHR16943">
    <property type="entry name" value="2-METHYLCITRATE DEHYDRATASE-RELATED"/>
    <property type="match status" value="1"/>
</dbReference>
<organism evidence="3 4">
    <name type="scientific">Candidatus Sodalis endolongispinus</name>
    <dbReference type="NCBI Taxonomy" id="2812662"/>
    <lineage>
        <taxon>Bacteria</taxon>
        <taxon>Pseudomonadati</taxon>
        <taxon>Pseudomonadota</taxon>
        <taxon>Gammaproteobacteria</taxon>
        <taxon>Enterobacterales</taxon>
        <taxon>Bruguierivoracaceae</taxon>
        <taxon>Sodalis</taxon>
    </lineage>
</organism>
<dbReference type="EMBL" id="JAFJYC010000001">
    <property type="protein sequence ID" value="MBT9431848.1"/>
    <property type="molecule type" value="Genomic_DNA"/>
</dbReference>
<comment type="caution">
    <text evidence="3">The sequence shown here is derived from an EMBL/GenBank/DDBJ whole genome shotgun (WGS) entry which is preliminary data.</text>
</comment>
<evidence type="ECO:0000313" key="3">
    <source>
        <dbReference type="EMBL" id="MBT9431848.1"/>
    </source>
</evidence>
<dbReference type="SUPFAM" id="SSF103378">
    <property type="entry name" value="2-methylcitrate dehydratase PrpD"/>
    <property type="match status" value="1"/>
</dbReference>
<accession>A0ABS5YA64</accession>
<evidence type="ECO:0000259" key="2">
    <source>
        <dbReference type="Pfam" id="PF03972"/>
    </source>
</evidence>